<evidence type="ECO:0000313" key="3">
    <source>
        <dbReference type="EMBL" id="MFF3663998.1"/>
    </source>
</evidence>
<gene>
    <name evidence="3" type="ORF">ACFYXI_00285</name>
</gene>
<dbReference type="SUPFAM" id="SSF52266">
    <property type="entry name" value="SGNH hydrolase"/>
    <property type="match status" value="1"/>
</dbReference>
<dbReference type="Proteomes" id="UP001602013">
    <property type="component" value="Unassembled WGS sequence"/>
</dbReference>
<proteinExistence type="predicted"/>
<keyword evidence="1" id="KW-0732">Signal</keyword>
<organism evidence="3 4">
    <name type="scientific">Microtetraspora malaysiensis</name>
    <dbReference type="NCBI Taxonomy" id="161358"/>
    <lineage>
        <taxon>Bacteria</taxon>
        <taxon>Bacillati</taxon>
        <taxon>Actinomycetota</taxon>
        <taxon>Actinomycetes</taxon>
        <taxon>Streptosporangiales</taxon>
        <taxon>Streptosporangiaceae</taxon>
        <taxon>Microtetraspora</taxon>
    </lineage>
</organism>
<keyword evidence="4" id="KW-1185">Reference proteome</keyword>
<dbReference type="Pfam" id="PF13472">
    <property type="entry name" value="Lipase_GDSL_2"/>
    <property type="match status" value="1"/>
</dbReference>
<dbReference type="InterPro" id="IPR036514">
    <property type="entry name" value="SGNH_hydro_sf"/>
</dbReference>
<comment type="caution">
    <text evidence="3">The sequence shown here is derived from an EMBL/GenBank/DDBJ whole genome shotgun (WGS) entry which is preliminary data.</text>
</comment>
<dbReference type="PANTHER" id="PTHR30383">
    <property type="entry name" value="THIOESTERASE 1/PROTEASE 1/LYSOPHOSPHOLIPASE L1"/>
    <property type="match status" value="1"/>
</dbReference>
<accession>A0ABW6SIB9</accession>
<reference evidence="3 4" key="1">
    <citation type="submission" date="2024-10" db="EMBL/GenBank/DDBJ databases">
        <title>The Natural Products Discovery Center: Release of the First 8490 Sequenced Strains for Exploring Actinobacteria Biosynthetic Diversity.</title>
        <authorList>
            <person name="Kalkreuter E."/>
            <person name="Kautsar S.A."/>
            <person name="Yang D."/>
            <person name="Bader C.D."/>
            <person name="Teijaro C.N."/>
            <person name="Fluegel L."/>
            <person name="Davis C.M."/>
            <person name="Simpson J.R."/>
            <person name="Lauterbach L."/>
            <person name="Steele A.D."/>
            <person name="Gui C."/>
            <person name="Meng S."/>
            <person name="Li G."/>
            <person name="Viehrig K."/>
            <person name="Ye F."/>
            <person name="Su P."/>
            <person name="Kiefer A.F."/>
            <person name="Nichols A."/>
            <person name="Cepeda A.J."/>
            <person name="Yan W."/>
            <person name="Fan B."/>
            <person name="Jiang Y."/>
            <person name="Adhikari A."/>
            <person name="Zheng C.-J."/>
            <person name="Schuster L."/>
            <person name="Cowan T.M."/>
            <person name="Smanski M.J."/>
            <person name="Chevrette M.G."/>
            <person name="De Carvalho L.P.S."/>
            <person name="Shen B."/>
        </authorList>
    </citation>
    <scope>NUCLEOTIDE SEQUENCE [LARGE SCALE GENOMIC DNA]</scope>
    <source>
        <strain evidence="3 4">NPDC002173</strain>
    </source>
</reference>
<dbReference type="RefSeq" id="WP_387407936.1">
    <property type="nucleotide sequence ID" value="NZ_JBIASD010000001.1"/>
</dbReference>
<evidence type="ECO:0000313" key="4">
    <source>
        <dbReference type="Proteomes" id="UP001602013"/>
    </source>
</evidence>
<dbReference type="GO" id="GO:0016787">
    <property type="term" value="F:hydrolase activity"/>
    <property type="evidence" value="ECO:0007669"/>
    <property type="project" value="UniProtKB-KW"/>
</dbReference>
<keyword evidence="3" id="KW-0378">Hydrolase</keyword>
<sequence>MREHRKARHSLTACAAALLAAGPLLTGCAEAVSQAAQSASVPEERPPVVMFLGDSFTVGSGPVAEWDTYAADTAKTLGWQLVTAGGSGTGYVATGRVGRTFERSFDRQLSWRPAPDLVVVSGGHNDRRARPSTVRAAVLNLVTRVRERWPVTRIVLVGPIWIDTAPQSAYRTRDAVASAAWLAGVPFLDPLTQRWIADDRARVLLPDGVHPTLYGHLRLARWLAETLRARGLAGDEAAPAALPG</sequence>
<dbReference type="CDD" id="cd00229">
    <property type="entry name" value="SGNH_hydrolase"/>
    <property type="match status" value="1"/>
</dbReference>
<feature type="chain" id="PRO_5047463580" evidence="1">
    <location>
        <begin position="32"/>
        <end position="244"/>
    </location>
</feature>
<evidence type="ECO:0000259" key="2">
    <source>
        <dbReference type="Pfam" id="PF13472"/>
    </source>
</evidence>
<dbReference type="InterPro" id="IPR013830">
    <property type="entry name" value="SGNH_hydro"/>
</dbReference>
<evidence type="ECO:0000256" key="1">
    <source>
        <dbReference type="SAM" id="SignalP"/>
    </source>
</evidence>
<dbReference type="Gene3D" id="3.40.50.1110">
    <property type="entry name" value="SGNH hydrolase"/>
    <property type="match status" value="1"/>
</dbReference>
<dbReference type="EMBL" id="JBIASD010000001">
    <property type="protein sequence ID" value="MFF3663998.1"/>
    <property type="molecule type" value="Genomic_DNA"/>
</dbReference>
<name>A0ABW6SIB9_9ACTN</name>
<dbReference type="PROSITE" id="PS51257">
    <property type="entry name" value="PROKAR_LIPOPROTEIN"/>
    <property type="match status" value="1"/>
</dbReference>
<dbReference type="PANTHER" id="PTHR30383:SF5">
    <property type="entry name" value="SGNH HYDROLASE-TYPE ESTERASE DOMAIN-CONTAINING PROTEIN"/>
    <property type="match status" value="1"/>
</dbReference>
<dbReference type="InterPro" id="IPR051532">
    <property type="entry name" value="Ester_Hydrolysis_Enzymes"/>
</dbReference>
<protein>
    <submittedName>
        <fullName evidence="3">SGNH/GDSL hydrolase family protein</fullName>
    </submittedName>
</protein>
<feature type="signal peptide" evidence="1">
    <location>
        <begin position="1"/>
        <end position="31"/>
    </location>
</feature>
<feature type="domain" description="SGNH hydrolase-type esterase" evidence="2">
    <location>
        <begin position="51"/>
        <end position="216"/>
    </location>
</feature>